<dbReference type="GO" id="GO:0005634">
    <property type="term" value="C:nucleus"/>
    <property type="evidence" value="ECO:0007669"/>
    <property type="project" value="UniProtKB-ARBA"/>
</dbReference>
<dbReference type="SUPFAM" id="SSF53098">
    <property type="entry name" value="Ribonuclease H-like"/>
    <property type="match status" value="1"/>
</dbReference>
<organism evidence="6 7">
    <name type="scientific">Claviceps purpurea (strain 20.1)</name>
    <name type="common">Ergot fungus</name>
    <name type="synonym">Sphacelia segetum</name>
    <dbReference type="NCBI Taxonomy" id="1111077"/>
    <lineage>
        <taxon>Eukaryota</taxon>
        <taxon>Fungi</taxon>
        <taxon>Dikarya</taxon>
        <taxon>Ascomycota</taxon>
        <taxon>Pezizomycotina</taxon>
        <taxon>Sordariomycetes</taxon>
        <taxon>Hypocreomycetidae</taxon>
        <taxon>Hypocreales</taxon>
        <taxon>Clavicipitaceae</taxon>
        <taxon>Claviceps</taxon>
    </lineage>
</organism>
<dbReference type="Gene3D" id="3.30.420.10">
    <property type="entry name" value="Ribonuclease H-like superfamily/Ribonuclease H"/>
    <property type="match status" value="1"/>
</dbReference>
<dbReference type="HOGENOM" id="CLU_000384_6_12_1"/>
<dbReference type="GO" id="GO:0015074">
    <property type="term" value="P:DNA integration"/>
    <property type="evidence" value="ECO:0007669"/>
    <property type="project" value="InterPro"/>
</dbReference>
<dbReference type="Gene3D" id="1.10.340.70">
    <property type="match status" value="1"/>
</dbReference>
<reference evidence="6 7" key="1">
    <citation type="journal article" date="2013" name="PLoS Genet.">
        <title>Plant-symbiotic fungi as chemical engineers: Multi-genome analysis of the Clavicipitaceae reveals dynamics of alkaloid loci.</title>
        <authorList>
            <person name="Schardl C.L."/>
            <person name="Young C.A."/>
            <person name="Hesse U."/>
            <person name="Amyotte S.G."/>
            <person name="Andreeva K."/>
            <person name="Calie P.J."/>
            <person name="Fleetwood D.J."/>
            <person name="Haws D.C."/>
            <person name="Moore N."/>
            <person name="Oeser B."/>
            <person name="Panaccione D.G."/>
            <person name="Schweri K.K."/>
            <person name="Voisey C.R."/>
            <person name="Farman M.L."/>
            <person name="Jaromczyk J.W."/>
            <person name="Roe B.A."/>
            <person name="O'Sullivan D.M."/>
            <person name="Scott B."/>
            <person name="Tudzynski P."/>
            <person name="An Z."/>
            <person name="Arnaoudova E.G."/>
            <person name="Bullock C.T."/>
            <person name="Charlton N.D."/>
            <person name="Chen L."/>
            <person name="Cox M."/>
            <person name="Dinkins R.D."/>
            <person name="Florea S."/>
            <person name="Glenn A.E."/>
            <person name="Gordon A."/>
            <person name="Gueldener U."/>
            <person name="Harris D.R."/>
            <person name="Hollin W."/>
            <person name="Jaromczyk J."/>
            <person name="Johnson R.D."/>
            <person name="Khan A.K."/>
            <person name="Leistner E."/>
            <person name="Leuchtmann A."/>
            <person name="Li C."/>
            <person name="Liu J."/>
            <person name="Liu J."/>
            <person name="Liu M."/>
            <person name="Mace W."/>
            <person name="Machado C."/>
            <person name="Nagabhyru P."/>
            <person name="Pan J."/>
            <person name="Schmid J."/>
            <person name="Sugawara K."/>
            <person name="Steiner U."/>
            <person name="Takach J.E."/>
            <person name="Tanaka E."/>
            <person name="Webb J.S."/>
            <person name="Wilson E.V."/>
            <person name="Wiseman J.L."/>
            <person name="Yoshida R."/>
            <person name="Zeng Z."/>
        </authorList>
    </citation>
    <scope>NUCLEOTIDE SEQUENCE [LARGE SCALE GENOMIC DNA]</scope>
    <source>
        <strain evidence="6 7">20.1</strain>
    </source>
</reference>
<name>M1WG31_CLAP2</name>
<evidence type="ECO:0000259" key="5">
    <source>
        <dbReference type="PROSITE" id="PS50994"/>
    </source>
</evidence>
<dbReference type="STRING" id="1111077.M1WG31"/>
<evidence type="ECO:0000256" key="1">
    <source>
        <dbReference type="ARBA" id="ARBA00011353"/>
    </source>
</evidence>
<evidence type="ECO:0000256" key="3">
    <source>
        <dbReference type="SAM" id="MobiDB-lite"/>
    </source>
</evidence>
<accession>M1WG31</accession>
<feature type="domain" description="Integrase catalytic" evidence="5">
    <location>
        <begin position="263"/>
        <end position="428"/>
    </location>
</feature>
<dbReference type="GO" id="GO:0006338">
    <property type="term" value="P:chromatin remodeling"/>
    <property type="evidence" value="ECO:0007669"/>
    <property type="project" value="UniProtKB-ARBA"/>
</dbReference>
<feature type="compositionally biased region" description="Basic and acidic residues" evidence="3">
    <location>
        <begin position="88"/>
        <end position="102"/>
    </location>
</feature>
<protein>
    <recommendedName>
        <fullName evidence="8">Integrase catalytic domain-containing protein</fullName>
    </recommendedName>
</protein>
<dbReference type="Gene3D" id="2.40.50.40">
    <property type="match status" value="1"/>
</dbReference>
<dbReference type="AlphaFoldDB" id="M1WG31"/>
<feature type="region of interest" description="Disordered" evidence="3">
    <location>
        <begin position="22"/>
        <end position="43"/>
    </location>
</feature>
<dbReference type="eggNOG" id="KOG0017">
    <property type="taxonomic scope" value="Eukaryota"/>
</dbReference>
<comment type="subunit">
    <text evidence="1">Component of the NuA4 histone acetyltransferase complex.</text>
</comment>
<dbReference type="Pfam" id="PF00665">
    <property type="entry name" value="rve"/>
    <property type="match status" value="1"/>
</dbReference>
<dbReference type="GO" id="GO:0003723">
    <property type="term" value="F:RNA binding"/>
    <property type="evidence" value="ECO:0007669"/>
    <property type="project" value="UniProtKB-KW"/>
</dbReference>
<dbReference type="InterPro" id="IPR050951">
    <property type="entry name" value="Retrovirus_Pol_polyprotein"/>
</dbReference>
<dbReference type="InterPro" id="IPR012337">
    <property type="entry name" value="RNaseH-like_sf"/>
</dbReference>
<dbReference type="PANTHER" id="PTHR37984:SF5">
    <property type="entry name" value="PROTEIN NYNRIN-LIKE"/>
    <property type="match status" value="1"/>
</dbReference>
<dbReference type="SMART" id="SM00298">
    <property type="entry name" value="CHROMO"/>
    <property type="match status" value="1"/>
</dbReference>
<feature type="domain" description="Chromo" evidence="4">
    <location>
        <begin position="579"/>
        <end position="638"/>
    </location>
</feature>
<evidence type="ECO:0000313" key="7">
    <source>
        <dbReference type="Proteomes" id="UP000016801"/>
    </source>
</evidence>
<feature type="region of interest" description="Disordered" evidence="3">
    <location>
        <begin position="61"/>
        <end position="132"/>
    </location>
</feature>
<evidence type="ECO:0000256" key="2">
    <source>
        <dbReference type="ARBA" id="ARBA00022884"/>
    </source>
</evidence>
<dbReference type="OrthoDB" id="5152741at2759"/>
<dbReference type="InterPro" id="IPR041588">
    <property type="entry name" value="Integrase_H2C2"/>
</dbReference>
<dbReference type="InterPro" id="IPR001584">
    <property type="entry name" value="Integrase_cat-core"/>
</dbReference>
<evidence type="ECO:0000313" key="6">
    <source>
        <dbReference type="EMBL" id="CCE34188.1"/>
    </source>
</evidence>
<dbReference type="InterPro" id="IPR000953">
    <property type="entry name" value="Chromo/chromo_shadow_dom"/>
</dbReference>
<evidence type="ECO:0008006" key="8">
    <source>
        <dbReference type="Google" id="ProtNLM"/>
    </source>
</evidence>
<feature type="compositionally biased region" description="Acidic residues" evidence="3">
    <location>
        <begin position="70"/>
        <end position="82"/>
    </location>
</feature>
<dbReference type="PROSITE" id="PS50013">
    <property type="entry name" value="CHROMO_2"/>
    <property type="match status" value="1"/>
</dbReference>
<comment type="caution">
    <text evidence="6">The sequence shown here is derived from an EMBL/GenBank/DDBJ whole genome shotgun (WGS) entry which is preliminary data.</text>
</comment>
<dbReference type="InterPro" id="IPR036397">
    <property type="entry name" value="RNaseH_sf"/>
</dbReference>
<dbReference type="VEuPathDB" id="FungiDB:CPUR_08120"/>
<keyword evidence="7" id="KW-1185">Reference proteome</keyword>
<proteinExistence type="predicted"/>
<evidence type="ECO:0000259" key="4">
    <source>
        <dbReference type="PROSITE" id="PS50013"/>
    </source>
</evidence>
<dbReference type="PANTHER" id="PTHR37984">
    <property type="entry name" value="PROTEIN CBG26694"/>
    <property type="match status" value="1"/>
</dbReference>
<dbReference type="EMBL" id="CAGA01000079">
    <property type="protein sequence ID" value="CCE34188.1"/>
    <property type="molecule type" value="Genomic_DNA"/>
</dbReference>
<dbReference type="Proteomes" id="UP000016801">
    <property type="component" value="Unassembled WGS sequence"/>
</dbReference>
<dbReference type="Pfam" id="PF17921">
    <property type="entry name" value="Integrase_H2C2"/>
    <property type="match status" value="1"/>
</dbReference>
<dbReference type="InterPro" id="IPR016197">
    <property type="entry name" value="Chromo-like_dom_sf"/>
</dbReference>
<keyword evidence="2" id="KW-0694">RNA-binding</keyword>
<sequence length="691" mass="76913">MSERQARWAEVLALFNYHLRYRPGSQAGRPDALSRREQDGGEAEAVKRRLLNPISLACLSHPLDAREDTDGSEDPDEVDAEIEGSAAEPHREDGLGVEHEVAGELQDGDGSIGESRIGGAQAASGPPRGSSLFAEENLQGLWDLGVAADETYEQKRTAVARGERKFPVSASTKTQIAECTLDAHGVLQFRGRIWAPRYEPLTTTLIQRVHDSAMLGHPGKNATFQALQRDYHWEGMSADVARFIRNCHCVASRKSRKAASGLLQPIPAADRYWSQISVDFMTDLPARNESAPRYMMVITDRLSKYIQLEAMTSMAAEECAERFKQCWWRFHGFPKQIISDRGSDWVGHFWSTLCELVGTQQKLSTAHHPQTDGGTERANQEVQAVLRVVVGFSQYDWPDHLPACQLALNNRTSTVTGMSANRALHGYDMELVQRVDSQEASRTSPKGRAVAFLAQLNEGTALAQAAIDWAQQTQQDSANRSRRPAERFEVGDLVWLNLKNVKTNRPCRKFDWVMAKYKVIDVPSPSNVRLDVPRGIHPVFHVDLIERAATDPLPSQVVEESRPGPVLTLEEEDPDLAEYEVEEIVAARNARGRGGRRDVLVKWVGWMQPTWEPLENFLETEALSRFEAQWGDVRTNNGPTRRRGATRGTTGLQESAGPSLSLSTLSMRYDGAEEPRGRGYVMDSSFGSSPS</sequence>
<feature type="region of interest" description="Disordered" evidence="3">
    <location>
        <begin position="633"/>
        <end position="659"/>
    </location>
</feature>
<feature type="compositionally biased region" description="Basic and acidic residues" evidence="3">
    <location>
        <begin position="32"/>
        <end position="43"/>
    </location>
</feature>
<dbReference type="PROSITE" id="PS50994">
    <property type="entry name" value="INTEGRASE"/>
    <property type="match status" value="1"/>
</dbReference>
<gene>
    <name evidence="6" type="ORF">CPUR_08120</name>
</gene>
<dbReference type="SUPFAM" id="SSF54160">
    <property type="entry name" value="Chromo domain-like"/>
    <property type="match status" value="1"/>
</dbReference>